<keyword evidence="3 7" id="KW-0378">Hydrolase</keyword>
<feature type="active site" description="Proton acceptor" evidence="7">
    <location>
        <position position="630"/>
    </location>
</feature>
<evidence type="ECO:0000256" key="2">
    <source>
        <dbReference type="ARBA" id="ARBA00022771"/>
    </source>
</evidence>
<name>A0A8E2EQR2_9PEZI</name>
<reference evidence="10 11" key="1">
    <citation type="journal article" date="2016" name="Nat. Commun.">
        <title>Ectomycorrhizal ecology is imprinted in the genome of the dominant symbiotic fungus Cenococcum geophilum.</title>
        <authorList>
            <consortium name="DOE Joint Genome Institute"/>
            <person name="Peter M."/>
            <person name="Kohler A."/>
            <person name="Ohm R.A."/>
            <person name="Kuo A."/>
            <person name="Krutzmann J."/>
            <person name="Morin E."/>
            <person name="Arend M."/>
            <person name="Barry K.W."/>
            <person name="Binder M."/>
            <person name="Choi C."/>
            <person name="Clum A."/>
            <person name="Copeland A."/>
            <person name="Grisel N."/>
            <person name="Haridas S."/>
            <person name="Kipfer T."/>
            <person name="LaButti K."/>
            <person name="Lindquist E."/>
            <person name="Lipzen A."/>
            <person name="Maire R."/>
            <person name="Meier B."/>
            <person name="Mihaltcheva S."/>
            <person name="Molinier V."/>
            <person name="Murat C."/>
            <person name="Poggeler S."/>
            <person name="Quandt C.A."/>
            <person name="Sperisen C."/>
            <person name="Tritt A."/>
            <person name="Tisserant E."/>
            <person name="Crous P.W."/>
            <person name="Henrissat B."/>
            <person name="Nehls U."/>
            <person name="Egli S."/>
            <person name="Spatafora J.W."/>
            <person name="Grigoriev I.V."/>
            <person name="Martin F.M."/>
        </authorList>
    </citation>
    <scope>NUCLEOTIDE SEQUENCE [LARGE SCALE GENOMIC DNA]</scope>
    <source>
        <strain evidence="10 11">CBS 207.34</strain>
    </source>
</reference>
<feature type="active site" description="Nucleophile" evidence="7">
    <location>
        <position position="473"/>
    </location>
</feature>
<feature type="short sequence motif" description="DGA/G" evidence="7">
    <location>
        <begin position="630"/>
        <end position="632"/>
    </location>
</feature>
<evidence type="ECO:0000256" key="7">
    <source>
        <dbReference type="PROSITE-ProRule" id="PRU01161"/>
    </source>
</evidence>
<dbReference type="InterPro" id="IPR002641">
    <property type="entry name" value="PNPLA_dom"/>
</dbReference>
<dbReference type="InterPro" id="IPR016035">
    <property type="entry name" value="Acyl_Trfase/lysoPLipase"/>
</dbReference>
<dbReference type="GO" id="GO:0047499">
    <property type="term" value="F:calcium-independent phospholipase A2 activity"/>
    <property type="evidence" value="ECO:0007669"/>
    <property type="project" value="TreeGrafter"/>
</dbReference>
<dbReference type="AlphaFoldDB" id="A0A8E2EQR2"/>
<keyword evidence="11" id="KW-1185">Reference proteome</keyword>
<dbReference type="GO" id="GO:0016042">
    <property type="term" value="P:lipid catabolic process"/>
    <property type="evidence" value="ECO:0007669"/>
    <property type="project" value="UniProtKB-UniRule"/>
</dbReference>
<dbReference type="GO" id="GO:0019369">
    <property type="term" value="P:arachidonate metabolic process"/>
    <property type="evidence" value="ECO:0007669"/>
    <property type="project" value="TreeGrafter"/>
</dbReference>
<keyword evidence="8" id="KW-0812">Transmembrane</keyword>
<dbReference type="GO" id="GO:0008270">
    <property type="term" value="F:zinc ion binding"/>
    <property type="evidence" value="ECO:0007669"/>
    <property type="project" value="UniProtKB-KW"/>
</dbReference>
<keyword evidence="4" id="KW-0862">Zinc</keyword>
<dbReference type="SUPFAM" id="SSF52151">
    <property type="entry name" value="FabD/lysophospholipase-like"/>
    <property type="match status" value="1"/>
</dbReference>
<proteinExistence type="predicted"/>
<dbReference type="PROSITE" id="PS51635">
    <property type="entry name" value="PNPLA"/>
    <property type="match status" value="1"/>
</dbReference>
<evidence type="ECO:0000256" key="1">
    <source>
        <dbReference type="ARBA" id="ARBA00022723"/>
    </source>
</evidence>
<dbReference type="PANTHER" id="PTHR24185">
    <property type="entry name" value="CALCIUM-INDEPENDENT PHOSPHOLIPASE A2-GAMMA"/>
    <property type="match status" value="1"/>
</dbReference>
<feature type="short sequence motif" description="GXSXG" evidence="7">
    <location>
        <begin position="471"/>
        <end position="475"/>
    </location>
</feature>
<protein>
    <submittedName>
        <fullName evidence="10">FabD/lysophospholipase-like protein</fullName>
    </submittedName>
</protein>
<keyword evidence="6 7" id="KW-0443">Lipid metabolism</keyword>
<feature type="domain" description="PNPLA" evidence="9">
    <location>
        <begin position="432"/>
        <end position="643"/>
    </location>
</feature>
<evidence type="ECO:0000256" key="6">
    <source>
        <dbReference type="ARBA" id="ARBA00023098"/>
    </source>
</evidence>
<evidence type="ECO:0000256" key="5">
    <source>
        <dbReference type="ARBA" id="ARBA00022963"/>
    </source>
</evidence>
<dbReference type="CDD" id="cd07199">
    <property type="entry name" value="Pat17_PNPLA8_PNPLA9_like"/>
    <property type="match status" value="1"/>
</dbReference>
<dbReference type="GO" id="GO:0016020">
    <property type="term" value="C:membrane"/>
    <property type="evidence" value="ECO:0007669"/>
    <property type="project" value="TreeGrafter"/>
</dbReference>
<dbReference type="Gene3D" id="3.40.1090.10">
    <property type="entry name" value="Cytosolic phospholipase A2 catalytic domain"/>
    <property type="match status" value="1"/>
</dbReference>
<keyword evidence="5 7" id="KW-0442">Lipid degradation</keyword>
<keyword evidence="2" id="KW-0863">Zinc-finger</keyword>
<feature type="short sequence motif" description="GXGXXG" evidence="7">
    <location>
        <begin position="436"/>
        <end position="441"/>
    </location>
</feature>
<evidence type="ECO:0000259" key="9">
    <source>
        <dbReference type="PROSITE" id="PS51635"/>
    </source>
</evidence>
<gene>
    <name evidence="10" type="ORF">AOQ84DRAFT_420643</name>
</gene>
<dbReference type="PROSITE" id="PS00518">
    <property type="entry name" value="ZF_RING_1"/>
    <property type="match status" value="1"/>
</dbReference>
<accession>A0A8E2EQR2</accession>
<evidence type="ECO:0000256" key="8">
    <source>
        <dbReference type="SAM" id="Phobius"/>
    </source>
</evidence>
<keyword evidence="8" id="KW-1133">Transmembrane helix</keyword>
<dbReference type="EMBL" id="KV750822">
    <property type="protein sequence ID" value="OCL03051.1"/>
    <property type="molecule type" value="Genomic_DNA"/>
</dbReference>
<dbReference type="OrthoDB" id="194358at2759"/>
<organism evidence="10 11">
    <name type="scientific">Glonium stellatum</name>
    <dbReference type="NCBI Taxonomy" id="574774"/>
    <lineage>
        <taxon>Eukaryota</taxon>
        <taxon>Fungi</taxon>
        <taxon>Dikarya</taxon>
        <taxon>Ascomycota</taxon>
        <taxon>Pezizomycotina</taxon>
        <taxon>Dothideomycetes</taxon>
        <taxon>Pleosporomycetidae</taxon>
        <taxon>Gloniales</taxon>
        <taxon>Gloniaceae</taxon>
        <taxon>Glonium</taxon>
    </lineage>
</organism>
<dbReference type="Proteomes" id="UP000250140">
    <property type="component" value="Unassembled WGS sequence"/>
</dbReference>
<evidence type="ECO:0000313" key="11">
    <source>
        <dbReference type="Proteomes" id="UP000250140"/>
    </source>
</evidence>
<evidence type="ECO:0000256" key="4">
    <source>
        <dbReference type="ARBA" id="ARBA00022833"/>
    </source>
</evidence>
<dbReference type="PANTHER" id="PTHR24185:SF1">
    <property type="entry name" value="CALCIUM-INDEPENDENT PHOSPHOLIPASE A2-GAMMA"/>
    <property type="match status" value="1"/>
</dbReference>
<keyword evidence="8" id="KW-0472">Membrane</keyword>
<sequence length="896" mass="101866">MNDQLWVQVTHTRSESTLTEYKSAFKSLILSKAGLTPSFVTLIGRRTKAILLSQALGTPNRPSLINSHDDIYLRTDPKTRNDESPLIYIDSKIYSHSLSHLTPHSRHGAKTPRRIEWLESGHRSAKTISNLLLANVLAPLSDVVCYFASDLGGLRGVLRLLAAQAVAPAPHDLPQVALPRILVIIGTSSLKFDPSIIKSKLHAYIINDIKEIKDFNQEEEIERMLQSHFHSIQVLGLNQDLNYLIRSSMLRKRLLSIYIEARWARRWFSTQDLQLHLQELMSKMPSQVWLWHFVVPLIASALILASYTPRSHYVQEKFVSAILKDMQSLFAEIVMQTSTQNASLLHMQRLTSAQPQFALFKSHKLCFYCLMRMPKKVFDCSHAVCDVCIKTFAKKSMLEKHVFTLSSCLLCGVRNATSTFRFIPPTAGIRVLCIDGGGIRGIIPLTFLNYLERQFQQLGCPLRDHFDYVYGTSTGGVIAIGMFLMLWTSQGCIDRFEELAEKTFPQHDSDRQSYLTRQFQRLISAYKDYQYSSATIKDAFQQNRGISLKMFNPLRNNTKIAVTTTTARLATPCLFSNYNGGQRSRESVYHLIRAQQPEHDISLSEAASCTSAAPWFFKPKVVENLGTFQDGGLQHNNPSKIADWECRFLWPNMDQPDFALSLGTGTSLTSPYKEGPQSPVKDRFIPRLFRAFIKFINTIPVNSRKRYYRLNVFFYGAEPDINDVSSLDYLKQLAQKLITSSKQAALVRDSIYASMFCFEFDNMPQYIDGVFQCHRSIFCRLPLDRRGKENLYCDLIQNSACFLVYGRPVACAVSVPKGVPSYRCRIHFNADSMNEKVYISIRGVTSRPQVISGLPKTLRELVDAQGLDIPFGCIDHRESQRSLPGIPSKRKFQNSK</sequence>
<dbReference type="Pfam" id="PF01734">
    <property type="entry name" value="Patatin"/>
    <property type="match status" value="1"/>
</dbReference>
<dbReference type="GO" id="GO:0046486">
    <property type="term" value="P:glycerolipid metabolic process"/>
    <property type="evidence" value="ECO:0007669"/>
    <property type="project" value="UniProtKB-ARBA"/>
</dbReference>
<feature type="transmembrane region" description="Helical" evidence="8">
    <location>
        <begin position="468"/>
        <end position="487"/>
    </location>
</feature>
<dbReference type="InterPro" id="IPR017907">
    <property type="entry name" value="Znf_RING_CS"/>
</dbReference>
<evidence type="ECO:0000256" key="3">
    <source>
        <dbReference type="ARBA" id="ARBA00022801"/>
    </source>
</evidence>
<evidence type="ECO:0000313" key="10">
    <source>
        <dbReference type="EMBL" id="OCL03051.1"/>
    </source>
</evidence>
<keyword evidence="1" id="KW-0479">Metal-binding</keyword>
<feature type="transmembrane region" description="Helical" evidence="8">
    <location>
        <begin position="288"/>
        <end position="307"/>
    </location>
</feature>